<evidence type="ECO:0000256" key="1">
    <source>
        <dbReference type="SAM" id="MobiDB-lite"/>
    </source>
</evidence>
<name>A0A2I0ALC7_9ASPA</name>
<evidence type="ECO:0000256" key="2">
    <source>
        <dbReference type="SAM" id="Phobius"/>
    </source>
</evidence>
<gene>
    <name evidence="3" type="ORF">AXF42_Ash011245</name>
</gene>
<reference evidence="3 4" key="1">
    <citation type="journal article" date="2017" name="Nature">
        <title>The Apostasia genome and the evolution of orchids.</title>
        <authorList>
            <person name="Zhang G.Q."/>
            <person name="Liu K.W."/>
            <person name="Li Z."/>
            <person name="Lohaus R."/>
            <person name="Hsiao Y.Y."/>
            <person name="Niu S.C."/>
            <person name="Wang J.Y."/>
            <person name="Lin Y.C."/>
            <person name="Xu Q."/>
            <person name="Chen L.J."/>
            <person name="Yoshida K."/>
            <person name="Fujiwara S."/>
            <person name="Wang Z.W."/>
            <person name="Zhang Y.Q."/>
            <person name="Mitsuda N."/>
            <person name="Wang M."/>
            <person name="Liu G.H."/>
            <person name="Pecoraro L."/>
            <person name="Huang H.X."/>
            <person name="Xiao X.J."/>
            <person name="Lin M."/>
            <person name="Wu X.Y."/>
            <person name="Wu W.L."/>
            <person name="Chen Y.Y."/>
            <person name="Chang S.B."/>
            <person name="Sakamoto S."/>
            <person name="Ohme-Takagi M."/>
            <person name="Yagi M."/>
            <person name="Zeng S.J."/>
            <person name="Shen C.Y."/>
            <person name="Yeh C.M."/>
            <person name="Luo Y.B."/>
            <person name="Tsai W.C."/>
            <person name="Van de Peer Y."/>
            <person name="Liu Z.J."/>
        </authorList>
    </citation>
    <scope>NUCLEOTIDE SEQUENCE [LARGE SCALE GENOMIC DNA]</scope>
    <source>
        <strain evidence="4">cv. Shenzhen</strain>
        <tissue evidence="3">Stem</tissue>
    </source>
</reference>
<dbReference type="Proteomes" id="UP000236161">
    <property type="component" value="Unassembled WGS sequence"/>
</dbReference>
<evidence type="ECO:0000313" key="3">
    <source>
        <dbReference type="EMBL" id="PKA56315.1"/>
    </source>
</evidence>
<proteinExistence type="predicted"/>
<keyword evidence="2" id="KW-0812">Transmembrane</keyword>
<keyword evidence="2" id="KW-0472">Membrane</keyword>
<dbReference type="EMBL" id="KZ451974">
    <property type="protein sequence ID" value="PKA56315.1"/>
    <property type="molecule type" value="Genomic_DNA"/>
</dbReference>
<keyword evidence="2" id="KW-1133">Transmembrane helix</keyword>
<feature type="region of interest" description="Disordered" evidence="1">
    <location>
        <begin position="1"/>
        <end position="20"/>
    </location>
</feature>
<dbReference type="AlphaFoldDB" id="A0A2I0ALC7"/>
<keyword evidence="4" id="KW-1185">Reference proteome</keyword>
<evidence type="ECO:0000313" key="4">
    <source>
        <dbReference type="Proteomes" id="UP000236161"/>
    </source>
</evidence>
<feature type="transmembrane region" description="Helical" evidence="2">
    <location>
        <begin position="32"/>
        <end position="53"/>
    </location>
</feature>
<organism evidence="3 4">
    <name type="scientific">Apostasia shenzhenica</name>
    <dbReference type="NCBI Taxonomy" id="1088818"/>
    <lineage>
        <taxon>Eukaryota</taxon>
        <taxon>Viridiplantae</taxon>
        <taxon>Streptophyta</taxon>
        <taxon>Embryophyta</taxon>
        <taxon>Tracheophyta</taxon>
        <taxon>Spermatophyta</taxon>
        <taxon>Magnoliopsida</taxon>
        <taxon>Liliopsida</taxon>
        <taxon>Asparagales</taxon>
        <taxon>Orchidaceae</taxon>
        <taxon>Apostasioideae</taxon>
        <taxon>Apostasia</taxon>
    </lineage>
</organism>
<sequence>MHSTPLPAKRRRCSSMRDSPDDRFRRTFLTPLIKLAIFFLDFGKIGGFLLYYSGKLSTDLGIF</sequence>
<protein>
    <submittedName>
        <fullName evidence="3">Uncharacterized protein</fullName>
    </submittedName>
</protein>
<accession>A0A2I0ALC7</accession>